<evidence type="ECO:0000256" key="4">
    <source>
        <dbReference type="ARBA" id="ARBA00022679"/>
    </source>
</evidence>
<dbReference type="GO" id="GO:0071424">
    <property type="term" value="F:rRNA (cytosine-N4-)-methyltransferase activity"/>
    <property type="evidence" value="ECO:0007669"/>
    <property type="project" value="UniProtKB-UniRule"/>
</dbReference>
<dbReference type="HAMAP" id="MF_01007">
    <property type="entry name" value="16SrRNA_methyltr_H"/>
    <property type="match status" value="1"/>
</dbReference>
<feature type="binding site" evidence="6">
    <location>
        <position position="57"/>
    </location>
    <ligand>
        <name>S-adenosyl-L-methionine</name>
        <dbReference type="ChEBI" id="CHEBI:59789"/>
    </ligand>
</feature>
<reference evidence="7 8" key="1">
    <citation type="submission" date="2020-05" db="EMBL/GenBank/DDBJ databases">
        <title>Complete genome of Desulfobulbus oligotrophicus.</title>
        <authorList>
            <person name="Podar M."/>
        </authorList>
    </citation>
    <scope>NUCLEOTIDE SEQUENCE [LARGE SCALE GENOMIC DNA]</scope>
    <source>
        <strain evidence="7 8">Prop6</strain>
    </source>
</reference>
<evidence type="ECO:0000256" key="1">
    <source>
        <dbReference type="ARBA" id="ARBA00010396"/>
    </source>
</evidence>
<comment type="catalytic activity">
    <reaction evidence="6">
        <text>cytidine(1402) in 16S rRNA + S-adenosyl-L-methionine = N(4)-methylcytidine(1402) in 16S rRNA + S-adenosyl-L-homocysteine + H(+)</text>
        <dbReference type="Rhea" id="RHEA:42928"/>
        <dbReference type="Rhea" id="RHEA-COMP:10286"/>
        <dbReference type="Rhea" id="RHEA-COMP:10287"/>
        <dbReference type="ChEBI" id="CHEBI:15378"/>
        <dbReference type="ChEBI" id="CHEBI:57856"/>
        <dbReference type="ChEBI" id="CHEBI:59789"/>
        <dbReference type="ChEBI" id="CHEBI:74506"/>
        <dbReference type="ChEBI" id="CHEBI:82748"/>
        <dbReference type="EC" id="2.1.1.199"/>
    </reaction>
</comment>
<evidence type="ECO:0000256" key="6">
    <source>
        <dbReference type="HAMAP-Rule" id="MF_01007"/>
    </source>
</evidence>
<comment type="subcellular location">
    <subcellularLocation>
        <location evidence="6">Cytoplasm</location>
    </subcellularLocation>
</comment>
<evidence type="ECO:0000256" key="5">
    <source>
        <dbReference type="ARBA" id="ARBA00022691"/>
    </source>
</evidence>
<dbReference type="NCBIfam" id="TIGR00006">
    <property type="entry name" value="16S rRNA (cytosine(1402)-N(4))-methyltransferase RsmH"/>
    <property type="match status" value="1"/>
</dbReference>
<dbReference type="PIRSF" id="PIRSF004486">
    <property type="entry name" value="MraW"/>
    <property type="match status" value="1"/>
</dbReference>
<dbReference type="InterPro" id="IPR002903">
    <property type="entry name" value="RsmH"/>
</dbReference>
<feature type="binding site" evidence="6">
    <location>
        <position position="112"/>
    </location>
    <ligand>
        <name>S-adenosyl-L-methionine</name>
        <dbReference type="ChEBI" id="CHEBI:59789"/>
    </ligand>
</feature>
<dbReference type="GO" id="GO:0070475">
    <property type="term" value="P:rRNA base methylation"/>
    <property type="evidence" value="ECO:0007669"/>
    <property type="project" value="UniProtKB-UniRule"/>
</dbReference>
<dbReference type="InterPro" id="IPR029063">
    <property type="entry name" value="SAM-dependent_MTases_sf"/>
</dbReference>
<feature type="binding site" evidence="6">
    <location>
        <position position="84"/>
    </location>
    <ligand>
        <name>S-adenosyl-L-methionine</name>
        <dbReference type="ChEBI" id="CHEBI:59789"/>
    </ligand>
</feature>
<feature type="binding site" evidence="6">
    <location>
        <begin position="37"/>
        <end position="39"/>
    </location>
    <ligand>
        <name>S-adenosyl-L-methionine</name>
        <dbReference type="ChEBI" id="CHEBI:59789"/>
    </ligand>
</feature>
<dbReference type="EMBL" id="CP054140">
    <property type="protein sequence ID" value="QQG65344.1"/>
    <property type="molecule type" value="Genomic_DNA"/>
</dbReference>
<gene>
    <name evidence="6 7" type="primary">rsmH</name>
    <name evidence="7" type="ORF">HP555_05420</name>
</gene>
<dbReference type="SUPFAM" id="SSF53335">
    <property type="entry name" value="S-adenosyl-L-methionine-dependent methyltransferases"/>
    <property type="match status" value="1"/>
</dbReference>
<keyword evidence="4 6" id="KW-0808">Transferase</keyword>
<keyword evidence="6" id="KW-0963">Cytoplasm</keyword>
<evidence type="ECO:0000313" key="7">
    <source>
        <dbReference type="EMBL" id="QQG65344.1"/>
    </source>
</evidence>
<sequence length="297" mass="32858">MYHAQRPVHTPVLLDEVVAWLQLRQDGLYVDGTIGLGGHAEAILDGSGPNGHLIGFEWDRNAAALAIDRLSRFGDRVQVVQTSYVNLVSELARLGVQGIDGLVVDLGVSSLQLDSPERGFSFQLDGALDMRMDQRNPQTAAALVARLSEGQLADVFYHFGEERQARRIARFLVQARQKEPITTTARLAAIVAEAIPKRYHPLKVHVATKVFQALRIAVNTELVNLADLLAGAPEVLRKGARICVITFHSLEDRMVKRAFADNPAYRVLTRHPVEVSRAEVERNPRSRSAKLRVAARV</sequence>
<keyword evidence="5 6" id="KW-0949">S-adenosyl-L-methionine</keyword>
<dbReference type="Proteomes" id="UP000596092">
    <property type="component" value="Chromosome"/>
</dbReference>
<dbReference type="FunFam" id="1.10.150.170:FF:000003">
    <property type="entry name" value="Ribosomal RNA small subunit methyltransferase H"/>
    <property type="match status" value="1"/>
</dbReference>
<feature type="binding site" evidence="6">
    <location>
        <position position="105"/>
    </location>
    <ligand>
        <name>S-adenosyl-L-methionine</name>
        <dbReference type="ChEBI" id="CHEBI:59789"/>
    </ligand>
</feature>
<keyword evidence="2 6" id="KW-0698">rRNA processing</keyword>
<keyword evidence="8" id="KW-1185">Reference proteome</keyword>
<keyword evidence="3 6" id="KW-0489">Methyltransferase</keyword>
<evidence type="ECO:0000256" key="2">
    <source>
        <dbReference type="ARBA" id="ARBA00022552"/>
    </source>
</evidence>
<comment type="function">
    <text evidence="6">Specifically methylates the N4 position of cytidine in position 1402 (C1402) of 16S rRNA.</text>
</comment>
<proteinExistence type="inferred from homology"/>
<dbReference type="Pfam" id="PF01795">
    <property type="entry name" value="Methyltransf_5"/>
    <property type="match status" value="1"/>
</dbReference>
<dbReference type="InterPro" id="IPR023397">
    <property type="entry name" value="SAM-dep_MeTrfase_MraW_recog"/>
</dbReference>
<evidence type="ECO:0000256" key="3">
    <source>
        <dbReference type="ARBA" id="ARBA00022603"/>
    </source>
</evidence>
<dbReference type="GO" id="GO:0005737">
    <property type="term" value="C:cytoplasm"/>
    <property type="evidence" value="ECO:0007669"/>
    <property type="project" value="UniProtKB-SubCell"/>
</dbReference>
<evidence type="ECO:0000313" key="8">
    <source>
        <dbReference type="Proteomes" id="UP000596092"/>
    </source>
</evidence>
<protein>
    <recommendedName>
        <fullName evidence="6">Ribosomal RNA small subunit methyltransferase H</fullName>
        <ecNumber evidence="6">2.1.1.199</ecNumber>
    </recommendedName>
    <alternativeName>
        <fullName evidence="6">16S rRNA m(4)C1402 methyltransferase</fullName>
    </alternativeName>
    <alternativeName>
        <fullName evidence="6">rRNA (cytosine-N(4)-)-methyltransferase RsmH</fullName>
    </alternativeName>
</protein>
<name>A0A7T5VCG8_9BACT</name>
<accession>A0A7T5VCG8</accession>
<dbReference type="PANTHER" id="PTHR11265:SF0">
    <property type="entry name" value="12S RRNA N4-METHYLCYTIDINE METHYLTRANSFERASE"/>
    <property type="match status" value="1"/>
</dbReference>
<dbReference type="Gene3D" id="1.10.150.170">
    <property type="entry name" value="Putative methyltransferase TM0872, insert domain"/>
    <property type="match status" value="1"/>
</dbReference>
<dbReference type="Gene3D" id="3.40.50.150">
    <property type="entry name" value="Vaccinia Virus protein VP39"/>
    <property type="match status" value="1"/>
</dbReference>
<organism evidence="7 8">
    <name type="scientific">Desulfobulbus oligotrophicus</name>
    <dbReference type="NCBI Taxonomy" id="1909699"/>
    <lineage>
        <taxon>Bacteria</taxon>
        <taxon>Pseudomonadati</taxon>
        <taxon>Thermodesulfobacteriota</taxon>
        <taxon>Desulfobulbia</taxon>
        <taxon>Desulfobulbales</taxon>
        <taxon>Desulfobulbaceae</taxon>
        <taxon>Desulfobulbus</taxon>
    </lineage>
</organism>
<dbReference type="AlphaFoldDB" id="A0A7T5VCG8"/>
<dbReference type="PANTHER" id="PTHR11265">
    <property type="entry name" value="S-ADENOSYL-METHYLTRANSFERASE MRAW"/>
    <property type="match status" value="1"/>
</dbReference>
<dbReference type="RefSeq" id="WP_199264167.1">
    <property type="nucleotide sequence ID" value="NZ_CP054140.1"/>
</dbReference>
<dbReference type="SUPFAM" id="SSF81799">
    <property type="entry name" value="Putative methyltransferase TM0872, insert domain"/>
    <property type="match status" value="1"/>
</dbReference>
<comment type="similarity">
    <text evidence="1 6">Belongs to the methyltransferase superfamily. RsmH family.</text>
</comment>
<dbReference type="EC" id="2.1.1.199" evidence="6"/>
<dbReference type="KEGG" id="dog:HP555_05420"/>